<proteinExistence type="predicted"/>
<reference evidence="4" key="1">
    <citation type="submission" date="2022-10" db="EMBL/GenBank/DDBJ databases">
        <title>Genome assembly of Pristionchus species.</title>
        <authorList>
            <person name="Yoshida K."/>
            <person name="Sommer R.J."/>
        </authorList>
    </citation>
    <scope>NUCLEOTIDE SEQUENCE [LARGE SCALE GENOMIC DNA]</scope>
    <source>
        <strain evidence="4">RS5460</strain>
    </source>
</reference>
<dbReference type="PANTHER" id="PTHR23028">
    <property type="entry name" value="ACETYLTRANSFERASE"/>
    <property type="match status" value="1"/>
</dbReference>
<keyword evidence="1" id="KW-0175">Coiled coil</keyword>
<feature type="domain" description="SGNH" evidence="2">
    <location>
        <begin position="45"/>
        <end position="266"/>
    </location>
</feature>
<keyword evidence="4" id="KW-1185">Reference proteome</keyword>
<dbReference type="GO" id="GO:0016020">
    <property type="term" value="C:membrane"/>
    <property type="evidence" value="ECO:0007669"/>
    <property type="project" value="TreeGrafter"/>
</dbReference>
<evidence type="ECO:0000313" key="4">
    <source>
        <dbReference type="Proteomes" id="UP001328107"/>
    </source>
</evidence>
<dbReference type="InterPro" id="IPR050879">
    <property type="entry name" value="Acyltransferase_3"/>
</dbReference>
<comment type="caution">
    <text evidence="3">The sequence shown here is derived from an EMBL/GenBank/DDBJ whole genome shotgun (WGS) entry which is preliminary data.</text>
</comment>
<name>A0AAN5CD04_9BILA</name>
<dbReference type="InterPro" id="IPR043968">
    <property type="entry name" value="SGNH"/>
</dbReference>
<evidence type="ECO:0000313" key="3">
    <source>
        <dbReference type="EMBL" id="GMR38089.1"/>
    </source>
</evidence>
<dbReference type="AlphaFoldDB" id="A0AAN5CD04"/>
<evidence type="ECO:0000259" key="2">
    <source>
        <dbReference type="Pfam" id="PF19040"/>
    </source>
</evidence>
<feature type="coiled-coil region" evidence="1">
    <location>
        <begin position="192"/>
        <end position="219"/>
    </location>
</feature>
<evidence type="ECO:0000256" key="1">
    <source>
        <dbReference type="SAM" id="Coils"/>
    </source>
</evidence>
<protein>
    <recommendedName>
        <fullName evidence="2">SGNH domain-containing protein</fullName>
    </recommendedName>
</protein>
<sequence length="288" mass="33102">EVSFNRQEAISWNQAQSKLVYFRNPDGCMRDFEAERWTGYTGEGQLRCVSTGNGTAKVLVVGNSYGYRAFPVLHRLFAGRYAQMRMFTKSSRVFLTHDTSTRYFAGKEKIVVEKFQPDITFLIEKDTFKTLMTPIEGKVEDDPITKYMQGAIDLLSNCSGTVVVDAQYAKPNFTDGITYMIQKRLLQGKENFEDLKVSRKEYEAEFANERARMATLKNENVIVHKVEDDLCPGEYCYFFNRDNMHAYYGDKAAHLTSEGLKLLESKYSEIIEDFLLRFQSNGSIIPDL</sequence>
<dbReference type="PANTHER" id="PTHR23028:SF53">
    <property type="entry name" value="ACYL_TRANSF_3 DOMAIN-CONTAINING PROTEIN"/>
    <property type="match status" value="1"/>
</dbReference>
<gene>
    <name evidence="3" type="ORF">PMAYCL1PPCAC_08284</name>
</gene>
<dbReference type="EMBL" id="BTRK01000002">
    <property type="protein sequence ID" value="GMR38089.1"/>
    <property type="molecule type" value="Genomic_DNA"/>
</dbReference>
<dbReference type="GO" id="GO:0000271">
    <property type="term" value="P:polysaccharide biosynthetic process"/>
    <property type="evidence" value="ECO:0007669"/>
    <property type="project" value="TreeGrafter"/>
</dbReference>
<dbReference type="Pfam" id="PF19040">
    <property type="entry name" value="SGNH"/>
    <property type="match status" value="1"/>
</dbReference>
<feature type="non-terminal residue" evidence="3">
    <location>
        <position position="288"/>
    </location>
</feature>
<feature type="non-terminal residue" evidence="3">
    <location>
        <position position="1"/>
    </location>
</feature>
<dbReference type="Proteomes" id="UP001328107">
    <property type="component" value="Unassembled WGS sequence"/>
</dbReference>
<accession>A0AAN5CD04</accession>
<organism evidence="3 4">
    <name type="scientific">Pristionchus mayeri</name>
    <dbReference type="NCBI Taxonomy" id="1317129"/>
    <lineage>
        <taxon>Eukaryota</taxon>
        <taxon>Metazoa</taxon>
        <taxon>Ecdysozoa</taxon>
        <taxon>Nematoda</taxon>
        <taxon>Chromadorea</taxon>
        <taxon>Rhabditida</taxon>
        <taxon>Rhabditina</taxon>
        <taxon>Diplogasteromorpha</taxon>
        <taxon>Diplogasteroidea</taxon>
        <taxon>Neodiplogasteridae</taxon>
        <taxon>Pristionchus</taxon>
    </lineage>
</organism>